<dbReference type="PANTHER" id="PTHR34365">
    <property type="entry name" value="ENOLASE (DUF1399)"/>
    <property type="match status" value="1"/>
</dbReference>
<feature type="region of interest" description="Disordered" evidence="1">
    <location>
        <begin position="1"/>
        <end position="65"/>
    </location>
</feature>
<proteinExistence type="predicted"/>
<accession>A0A8E2ECR1</accession>
<dbReference type="Proteomes" id="UP000250266">
    <property type="component" value="Unassembled WGS sequence"/>
</dbReference>
<evidence type="ECO:0000313" key="3">
    <source>
        <dbReference type="Proteomes" id="UP000250266"/>
    </source>
</evidence>
<sequence length="752" mass="82680">MSLKGDKSKAFESEASQPRDSGVSASTSDNARPPVYTEHDQPQNNLPPDLSSRLQGLNVSQPDKTYTPTGNQCVAHLKLLEAFWRLKDDVGKKEGLFDITPPTGNTAENPAALAQVCEKRWAIYVARAVDRFETWWTHCIPMTKGGRACGKLRLGQLETDKTIHLVATEGVPLVDFTRDRLPPLDVLMVWHTYLLNPRCFFEDCFRLGKMDFYATGLPWGAVDTFIDPVTFEYTPSLQARSNFESSTGRLWDNLDDPQFKSIQCPSCSRSVVVPWSRGSGFTSSSGSKFEAGDGYADQDFISICEECKFQLTHEALRVQKFRNDVNLLMTQDIPLPGTVLQVDGAPMKIRSVGSKFQPECIFPSKLVRAGLNRKLMDITDPGSRSHGDSPVTIDTIKKLFETAILDKNLVKQAKSTSTAWAHEKVAIRRMMSRYWFNSSPFALDLTGAVLRQGSFIDKMHNIDWLHSPALMATMRRCLVKYNRFFAIMASNPRQVAVPTLDVDLAWHTHLCAPVNYYTHSQLKTQKLIDHDDKIEESKLSDAFARTSRIYQDKFQEPYSECTCWYCEAIRETHTSSLSRLFHTSNFTASERLHATPDVTSDPLKSPHISAHNAVRDASSEAKAKVKAAQLDAAYHQACTRARKKGRPEPTRDEYFYYYAWGYPIYYPTYMPYCVDPAMGAAGAAGVYPCDYNSVDTSSGAQGSCAAGTCGGMTSYGGGSCANSAGGCGGGIGGGGCGGSGGCSGGCGGCGGG</sequence>
<dbReference type="InterPro" id="IPR009836">
    <property type="entry name" value="GRDP-like"/>
</dbReference>
<name>A0A8E2ECR1_9PEZI</name>
<dbReference type="EMBL" id="KV744917">
    <property type="protein sequence ID" value="OCK81552.1"/>
    <property type="molecule type" value="Genomic_DNA"/>
</dbReference>
<evidence type="ECO:0000256" key="1">
    <source>
        <dbReference type="SAM" id="MobiDB-lite"/>
    </source>
</evidence>
<evidence type="ECO:0008006" key="4">
    <source>
        <dbReference type="Google" id="ProtNLM"/>
    </source>
</evidence>
<evidence type="ECO:0000313" key="2">
    <source>
        <dbReference type="EMBL" id="OCK81552.1"/>
    </source>
</evidence>
<feature type="compositionally biased region" description="Basic and acidic residues" evidence="1">
    <location>
        <begin position="1"/>
        <end position="12"/>
    </location>
</feature>
<protein>
    <recommendedName>
        <fullName evidence="4">Alpha-ketoglutarate-dependent sulfonate dioxygenase</fullName>
    </recommendedName>
</protein>
<dbReference type="OrthoDB" id="2684236at2759"/>
<feature type="compositionally biased region" description="Polar residues" evidence="1">
    <location>
        <begin position="14"/>
        <end position="30"/>
    </location>
</feature>
<reference evidence="2 3" key="1">
    <citation type="journal article" date="2016" name="Nat. Commun.">
        <title>Ectomycorrhizal ecology is imprinted in the genome of the dominant symbiotic fungus Cenococcum geophilum.</title>
        <authorList>
            <consortium name="DOE Joint Genome Institute"/>
            <person name="Peter M."/>
            <person name="Kohler A."/>
            <person name="Ohm R.A."/>
            <person name="Kuo A."/>
            <person name="Krutzmann J."/>
            <person name="Morin E."/>
            <person name="Arend M."/>
            <person name="Barry K.W."/>
            <person name="Binder M."/>
            <person name="Choi C."/>
            <person name="Clum A."/>
            <person name="Copeland A."/>
            <person name="Grisel N."/>
            <person name="Haridas S."/>
            <person name="Kipfer T."/>
            <person name="LaButti K."/>
            <person name="Lindquist E."/>
            <person name="Lipzen A."/>
            <person name="Maire R."/>
            <person name="Meier B."/>
            <person name="Mihaltcheva S."/>
            <person name="Molinier V."/>
            <person name="Murat C."/>
            <person name="Poggeler S."/>
            <person name="Quandt C.A."/>
            <person name="Sperisen C."/>
            <person name="Tritt A."/>
            <person name="Tisserant E."/>
            <person name="Crous P.W."/>
            <person name="Henrissat B."/>
            <person name="Nehls U."/>
            <person name="Egli S."/>
            <person name="Spatafora J.W."/>
            <person name="Grigoriev I.V."/>
            <person name="Martin F.M."/>
        </authorList>
    </citation>
    <scope>NUCLEOTIDE SEQUENCE [LARGE SCALE GENOMIC DNA]</scope>
    <source>
        <strain evidence="2 3">CBS 459.81</strain>
    </source>
</reference>
<keyword evidence="3" id="KW-1185">Reference proteome</keyword>
<dbReference type="AlphaFoldDB" id="A0A8E2ECR1"/>
<dbReference type="PANTHER" id="PTHR34365:SF7">
    <property type="entry name" value="GLYCINE-RICH DOMAIN-CONTAINING PROTEIN 1"/>
    <property type="match status" value="1"/>
</dbReference>
<dbReference type="Pfam" id="PF07173">
    <property type="entry name" value="GRDP-like"/>
    <property type="match status" value="1"/>
</dbReference>
<organism evidence="2 3">
    <name type="scientific">Lepidopterella palustris CBS 459.81</name>
    <dbReference type="NCBI Taxonomy" id="1314670"/>
    <lineage>
        <taxon>Eukaryota</taxon>
        <taxon>Fungi</taxon>
        <taxon>Dikarya</taxon>
        <taxon>Ascomycota</taxon>
        <taxon>Pezizomycotina</taxon>
        <taxon>Dothideomycetes</taxon>
        <taxon>Pleosporomycetidae</taxon>
        <taxon>Mytilinidiales</taxon>
        <taxon>Argynnaceae</taxon>
        <taxon>Lepidopterella</taxon>
    </lineage>
</organism>
<feature type="compositionally biased region" description="Polar residues" evidence="1">
    <location>
        <begin position="42"/>
        <end position="65"/>
    </location>
</feature>
<gene>
    <name evidence="2" type="ORF">K432DRAFT_381256</name>
</gene>